<dbReference type="GO" id="GO:0016788">
    <property type="term" value="F:hydrolase activity, acting on ester bonds"/>
    <property type="evidence" value="ECO:0007669"/>
    <property type="project" value="InterPro"/>
</dbReference>
<feature type="transmembrane region" description="Helical" evidence="7">
    <location>
        <begin position="154"/>
        <end position="176"/>
    </location>
</feature>
<keyword evidence="10" id="KW-1185">Reference proteome</keyword>
<dbReference type="PANTHER" id="PTHR19376">
    <property type="entry name" value="DNA-DIRECTED RNA POLYMERASE"/>
    <property type="match status" value="1"/>
</dbReference>
<evidence type="ECO:0000259" key="8">
    <source>
        <dbReference type="SMART" id="SM00663"/>
    </source>
</evidence>
<keyword evidence="7" id="KW-0472">Membrane</keyword>
<dbReference type="InterPro" id="IPR006592">
    <property type="entry name" value="RNA_pol_N"/>
</dbReference>
<dbReference type="AlphaFoldDB" id="A0A2P6MQN4"/>
<comment type="catalytic activity">
    <reaction evidence="5">
        <text>RNA(n) + a ribonucleoside 5'-triphosphate = RNA(n+1) + diphosphate</text>
        <dbReference type="Rhea" id="RHEA:21248"/>
        <dbReference type="Rhea" id="RHEA-COMP:14527"/>
        <dbReference type="Rhea" id="RHEA-COMP:17342"/>
        <dbReference type="ChEBI" id="CHEBI:33019"/>
        <dbReference type="ChEBI" id="CHEBI:61557"/>
        <dbReference type="ChEBI" id="CHEBI:140395"/>
        <dbReference type="EC" id="2.7.7.6"/>
    </reaction>
</comment>
<dbReference type="Gene3D" id="3.20.20.140">
    <property type="entry name" value="Metal-dependent hydrolases"/>
    <property type="match status" value="1"/>
</dbReference>
<dbReference type="InterPro" id="IPR007066">
    <property type="entry name" value="RNA_pol_Rpb1_3"/>
</dbReference>
<dbReference type="InterPro" id="IPR042102">
    <property type="entry name" value="RNA_pol_Rpb1_3_sf"/>
</dbReference>
<dbReference type="PANTHER" id="PTHR19376:SF37">
    <property type="entry name" value="DNA-DIRECTED RNA POLYMERASE II SUBUNIT RPB1"/>
    <property type="match status" value="1"/>
</dbReference>
<dbReference type="InterPro" id="IPR001130">
    <property type="entry name" value="TatD-like"/>
</dbReference>
<comment type="similarity">
    <text evidence="5">Belongs to the RNA polymerase beta' chain family.</text>
</comment>
<keyword evidence="3 5" id="KW-0548">Nucleotidyltransferase</keyword>
<dbReference type="Pfam" id="PF01026">
    <property type="entry name" value="TatD_DNase"/>
    <property type="match status" value="1"/>
</dbReference>
<name>A0A2P6MQN4_9EUKA</name>
<dbReference type="Proteomes" id="UP000241769">
    <property type="component" value="Unassembled WGS sequence"/>
</dbReference>
<dbReference type="SUPFAM" id="SSF64484">
    <property type="entry name" value="beta and beta-prime subunits of DNA dependent RNA-polymerase"/>
    <property type="match status" value="1"/>
</dbReference>
<dbReference type="EMBL" id="MDYQ01000512">
    <property type="protein sequence ID" value="PRP74004.1"/>
    <property type="molecule type" value="Genomic_DNA"/>
</dbReference>
<evidence type="ECO:0000256" key="7">
    <source>
        <dbReference type="SAM" id="Phobius"/>
    </source>
</evidence>
<feature type="compositionally biased region" description="Basic and acidic residues" evidence="6">
    <location>
        <begin position="41"/>
        <end position="57"/>
    </location>
</feature>
<accession>A0A2P6MQN4</accession>
<dbReference type="OrthoDB" id="6079689at2759"/>
<comment type="caution">
    <text evidence="9">The sequence shown here is derived from an EMBL/GenBank/DDBJ whole genome shotgun (WGS) entry which is preliminary data.</text>
</comment>
<keyword evidence="7" id="KW-0812">Transmembrane</keyword>
<sequence length="622" mass="69850">PSAWIPHSHLRNGRGQFFGTHLVAGRWFCQILSNSNHTKPHVREDSISNERPTRQEEQDPSLPMCDKRKSVVENTPKALKHLLVNFMRITDCLAFDKRQIFSKTLGHLLQKLADNILSSSLSWRRISIHLANVRDLREAATSLFSMFNTYLDQYFALLLIYILIKIIVSVINLICIKALVKDLCNSFTSTSISYNACVSSLRNSMSVSWGVKIGISVVISRACAFCAFSFWRGLTQHYHLVDGYTTAPIYSATPVYGQPAPYGQPAYGQPAPYRQPAYSQPAPYGQPATSATSLGQDFEAMRKDYVSNYIPSCETSSTSRGRSREEELSNAAQYQLAKGSVWPSSQGEDNLTHKLAKTIKYNTLLRKQEIGGPPAQIVQEFQTLLQYHVDTYFNSEIPGQPQAIQRSERLFKSICQRLKGKEGRMRGNLMGKRVDFSARTVIMANPNCPSTHLEKASDIHLEYIISPTDTRTIIEQGELPCGMINKKSVGNQEGSLMHVIMMEYGHEMTQNFFHNVQKISNQWLVKHSYTIGMGDMIADDKTMGRINTTIETAKKDMVLLSHILITGTSLKASGLLVLKSTAGVHPHDACRVLETKNWLERLRKLAEFPDIVAVGKCGLDYN</sequence>
<dbReference type="Pfam" id="PF04983">
    <property type="entry name" value="RNA_pol_Rpb1_3"/>
    <property type="match status" value="1"/>
</dbReference>
<evidence type="ECO:0000256" key="1">
    <source>
        <dbReference type="ARBA" id="ARBA00022478"/>
    </source>
</evidence>
<proteinExistence type="inferred from homology"/>
<evidence type="ECO:0000256" key="2">
    <source>
        <dbReference type="ARBA" id="ARBA00022679"/>
    </source>
</evidence>
<dbReference type="STRING" id="1890364.A0A2P6MQN4"/>
<dbReference type="Gene3D" id="1.10.274.100">
    <property type="entry name" value="RNA polymerase Rpb1, domain 3"/>
    <property type="match status" value="1"/>
</dbReference>
<comment type="function">
    <text evidence="5">DNA-dependent RNA polymerase catalyzes the transcription of DNA into RNA using the four ribonucleoside triphosphates as substrates.</text>
</comment>
<dbReference type="GO" id="GO:0005665">
    <property type="term" value="C:RNA polymerase II, core complex"/>
    <property type="evidence" value="ECO:0007669"/>
    <property type="project" value="TreeGrafter"/>
</dbReference>
<organism evidence="9 10">
    <name type="scientific">Planoprotostelium fungivorum</name>
    <dbReference type="NCBI Taxonomy" id="1890364"/>
    <lineage>
        <taxon>Eukaryota</taxon>
        <taxon>Amoebozoa</taxon>
        <taxon>Evosea</taxon>
        <taxon>Variosea</taxon>
        <taxon>Cavosteliida</taxon>
        <taxon>Cavosteliaceae</taxon>
        <taxon>Planoprotostelium</taxon>
    </lineage>
</organism>
<dbReference type="GO" id="GO:0003899">
    <property type="term" value="F:DNA-directed RNA polymerase activity"/>
    <property type="evidence" value="ECO:0007669"/>
    <property type="project" value="UniProtKB-EC"/>
</dbReference>
<dbReference type="InParanoid" id="A0A2P6MQN4"/>
<evidence type="ECO:0000256" key="3">
    <source>
        <dbReference type="ARBA" id="ARBA00022695"/>
    </source>
</evidence>
<reference evidence="9 10" key="1">
    <citation type="journal article" date="2018" name="Genome Biol. Evol.">
        <title>Multiple Roots of Fruiting Body Formation in Amoebozoa.</title>
        <authorList>
            <person name="Hillmann F."/>
            <person name="Forbes G."/>
            <person name="Novohradska S."/>
            <person name="Ferling I."/>
            <person name="Riege K."/>
            <person name="Groth M."/>
            <person name="Westermann M."/>
            <person name="Marz M."/>
            <person name="Spaller T."/>
            <person name="Winckler T."/>
            <person name="Schaap P."/>
            <person name="Glockner G."/>
        </authorList>
    </citation>
    <scope>NUCLEOTIDE SEQUENCE [LARGE SCALE GENOMIC DNA]</scope>
    <source>
        <strain evidence="9 10">Jena</strain>
    </source>
</reference>
<feature type="transmembrane region" description="Helical" evidence="7">
    <location>
        <begin position="209"/>
        <end position="231"/>
    </location>
</feature>
<dbReference type="EC" id="2.7.7.6" evidence="5"/>
<keyword evidence="7" id="KW-1133">Transmembrane helix</keyword>
<evidence type="ECO:0000313" key="9">
    <source>
        <dbReference type="EMBL" id="PRP74004.1"/>
    </source>
</evidence>
<dbReference type="InterPro" id="IPR045867">
    <property type="entry name" value="DNA-dir_RpoC_beta_prime"/>
</dbReference>
<evidence type="ECO:0000256" key="5">
    <source>
        <dbReference type="RuleBase" id="RU004279"/>
    </source>
</evidence>
<evidence type="ECO:0000256" key="6">
    <source>
        <dbReference type="SAM" id="MobiDB-lite"/>
    </source>
</evidence>
<dbReference type="GO" id="GO:0006351">
    <property type="term" value="P:DNA-templated transcription"/>
    <property type="evidence" value="ECO:0007669"/>
    <property type="project" value="InterPro"/>
</dbReference>
<keyword evidence="1 5" id="KW-0240">DNA-directed RNA polymerase</keyword>
<protein>
    <recommendedName>
        <fullName evidence="5">DNA-directed RNA polymerase subunit</fullName>
        <ecNumber evidence="5">2.7.7.6</ecNumber>
    </recommendedName>
</protein>
<keyword evidence="2 5" id="KW-0808">Transferase</keyword>
<feature type="region of interest" description="Disordered" evidence="6">
    <location>
        <begin position="38"/>
        <end position="63"/>
    </location>
</feature>
<evidence type="ECO:0000313" key="10">
    <source>
        <dbReference type="Proteomes" id="UP000241769"/>
    </source>
</evidence>
<feature type="non-terminal residue" evidence="9">
    <location>
        <position position="1"/>
    </location>
</feature>
<dbReference type="InterPro" id="IPR032466">
    <property type="entry name" value="Metal_Hydrolase"/>
</dbReference>
<evidence type="ECO:0000256" key="4">
    <source>
        <dbReference type="ARBA" id="ARBA00023163"/>
    </source>
</evidence>
<dbReference type="SMART" id="SM00663">
    <property type="entry name" value="RPOLA_N"/>
    <property type="match status" value="1"/>
</dbReference>
<keyword evidence="4 5" id="KW-0804">Transcription</keyword>
<dbReference type="Pfam" id="PF04997">
    <property type="entry name" value="RNA_pol_Rpb1_1"/>
    <property type="match status" value="1"/>
</dbReference>
<feature type="domain" description="RNA polymerase N-terminal" evidence="8">
    <location>
        <begin position="340"/>
        <end position="548"/>
    </location>
</feature>
<dbReference type="InterPro" id="IPR007080">
    <property type="entry name" value="RNA_pol_Rpb1_1"/>
</dbReference>
<dbReference type="SUPFAM" id="SSF51556">
    <property type="entry name" value="Metallo-dependent hydrolases"/>
    <property type="match status" value="1"/>
</dbReference>
<gene>
    <name evidence="9" type="ORF">PROFUN_16301</name>
</gene>
<dbReference type="GO" id="GO:0003677">
    <property type="term" value="F:DNA binding"/>
    <property type="evidence" value="ECO:0007669"/>
    <property type="project" value="InterPro"/>
</dbReference>